<name>A0A382T130_9ZZZZ</name>
<evidence type="ECO:0008006" key="3">
    <source>
        <dbReference type="Google" id="ProtNLM"/>
    </source>
</evidence>
<dbReference type="EMBL" id="UINC01132657">
    <property type="protein sequence ID" value="SVD15108.1"/>
    <property type="molecule type" value="Genomic_DNA"/>
</dbReference>
<evidence type="ECO:0000256" key="1">
    <source>
        <dbReference type="SAM" id="MobiDB-lite"/>
    </source>
</evidence>
<reference evidence="2" key="1">
    <citation type="submission" date="2018-05" db="EMBL/GenBank/DDBJ databases">
        <authorList>
            <person name="Lanie J.A."/>
            <person name="Ng W.-L."/>
            <person name="Kazmierczak K.M."/>
            <person name="Andrzejewski T.M."/>
            <person name="Davidsen T.M."/>
            <person name="Wayne K.J."/>
            <person name="Tettelin H."/>
            <person name="Glass J.I."/>
            <person name="Rusch D."/>
            <person name="Podicherti R."/>
            <person name="Tsui H.-C.T."/>
            <person name="Winkler M.E."/>
        </authorList>
    </citation>
    <scope>NUCLEOTIDE SEQUENCE</scope>
</reference>
<dbReference type="InterPro" id="IPR017850">
    <property type="entry name" value="Alkaline_phosphatase_core_sf"/>
</dbReference>
<evidence type="ECO:0000313" key="2">
    <source>
        <dbReference type="EMBL" id="SVD15108.1"/>
    </source>
</evidence>
<organism evidence="2">
    <name type="scientific">marine metagenome</name>
    <dbReference type="NCBI Taxonomy" id="408172"/>
    <lineage>
        <taxon>unclassified sequences</taxon>
        <taxon>metagenomes</taxon>
        <taxon>ecological metagenomes</taxon>
    </lineage>
</organism>
<dbReference type="AlphaFoldDB" id="A0A382T130"/>
<accession>A0A382T130</accession>
<dbReference type="SUPFAM" id="SSF53649">
    <property type="entry name" value="Alkaline phosphatase-like"/>
    <property type="match status" value="1"/>
</dbReference>
<feature type="non-terminal residue" evidence="2">
    <location>
        <position position="1"/>
    </location>
</feature>
<proteinExistence type="predicted"/>
<protein>
    <recommendedName>
        <fullName evidence="3">N-sulphoglucosamine sulphohydrolase C-terminal domain-containing protein</fullName>
    </recommendedName>
</protein>
<dbReference type="Gene3D" id="3.40.720.10">
    <property type="entry name" value="Alkaline Phosphatase, subunit A"/>
    <property type="match status" value="1"/>
</dbReference>
<gene>
    <name evidence="2" type="ORF">METZ01_LOCUS367962</name>
</gene>
<feature type="region of interest" description="Disordered" evidence="1">
    <location>
        <begin position="161"/>
        <end position="183"/>
    </location>
</feature>
<sequence>YVPPHRPFVAPKDLLDYYYDRVNVPTQPTADEQPAASRMIRRGRWKLHKYADDTPPVLFDLEADPRELDDCGGDPDLAELRQQLLRALFEGWDPDFVRRDSERQAADMQLLSAWGEAVKPAHEDTLPVPHGADGHTCSAAGLCAIPGKVGGVAGPGQSAQYPVLAPSGGGARWQFRPNRQQRR</sequence>